<protein>
    <recommendedName>
        <fullName evidence="5">Glycosyltransferase</fullName>
    </recommendedName>
</protein>
<dbReference type="Gene3D" id="3.40.50.2000">
    <property type="entry name" value="Glycogen Phosphorylase B"/>
    <property type="match status" value="2"/>
</dbReference>
<evidence type="ECO:0000256" key="1">
    <source>
        <dbReference type="ARBA" id="ARBA00009995"/>
    </source>
</evidence>
<organism evidence="3 4">
    <name type="scientific">Riccia fluitans</name>
    <dbReference type="NCBI Taxonomy" id="41844"/>
    <lineage>
        <taxon>Eukaryota</taxon>
        <taxon>Viridiplantae</taxon>
        <taxon>Streptophyta</taxon>
        <taxon>Embryophyta</taxon>
        <taxon>Marchantiophyta</taxon>
        <taxon>Marchantiopsida</taxon>
        <taxon>Marchantiidae</taxon>
        <taxon>Marchantiales</taxon>
        <taxon>Ricciaceae</taxon>
        <taxon>Riccia</taxon>
    </lineage>
</organism>
<dbReference type="PANTHER" id="PTHR48045:SF31">
    <property type="entry name" value="UDP-GLYCOSYLTRANSFERASE 76B1-LIKE"/>
    <property type="match status" value="1"/>
</dbReference>
<keyword evidence="4" id="KW-1185">Reference proteome</keyword>
<dbReference type="AlphaFoldDB" id="A0ABD1XKC1"/>
<comment type="similarity">
    <text evidence="1">Belongs to the UDP-glycosyltransferase family.</text>
</comment>
<name>A0ABD1XKC1_9MARC</name>
<dbReference type="SUPFAM" id="SSF53756">
    <property type="entry name" value="UDP-Glycosyltransferase/glycogen phosphorylase"/>
    <property type="match status" value="1"/>
</dbReference>
<keyword evidence="2" id="KW-0808">Transferase</keyword>
<dbReference type="PANTHER" id="PTHR48045">
    <property type="entry name" value="UDP-GLYCOSYLTRANSFERASE 72B1"/>
    <property type="match status" value="1"/>
</dbReference>
<evidence type="ECO:0000256" key="2">
    <source>
        <dbReference type="ARBA" id="ARBA00022679"/>
    </source>
</evidence>
<dbReference type="InterPro" id="IPR002213">
    <property type="entry name" value="UDP_glucos_trans"/>
</dbReference>
<proteinExistence type="inferred from homology"/>
<dbReference type="GO" id="GO:0016740">
    <property type="term" value="F:transferase activity"/>
    <property type="evidence" value="ECO:0007669"/>
    <property type="project" value="UniProtKB-KW"/>
</dbReference>
<reference evidence="3 4" key="1">
    <citation type="submission" date="2024-09" db="EMBL/GenBank/DDBJ databases">
        <title>Chromosome-scale assembly of Riccia fluitans.</title>
        <authorList>
            <person name="Paukszto L."/>
            <person name="Sawicki J."/>
            <person name="Karawczyk K."/>
            <person name="Piernik-Szablinska J."/>
            <person name="Szczecinska M."/>
            <person name="Mazdziarz M."/>
        </authorList>
    </citation>
    <scope>NUCLEOTIDE SEQUENCE [LARGE SCALE GENOMIC DNA]</scope>
    <source>
        <strain evidence="3">Rf_01</strain>
        <tissue evidence="3">Aerial parts of the thallus</tissue>
    </source>
</reference>
<comment type="caution">
    <text evidence="3">The sequence shown here is derived from an EMBL/GenBank/DDBJ whole genome shotgun (WGS) entry which is preliminary data.</text>
</comment>
<dbReference type="CDD" id="cd03784">
    <property type="entry name" value="GT1_Gtf-like"/>
    <property type="match status" value="1"/>
</dbReference>
<accession>A0ABD1XKC1</accession>
<evidence type="ECO:0000313" key="4">
    <source>
        <dbReference type="Proteomes" id="UP001605036"/>
    </source>
</evidence>
<dbReference type="Proteomes" id="UP001605036">
    <property type="component" value="Unassembled WGS sequence"/>
</dbReference>
<evidence type="ECO:0000313" key="3">
    <source>
        <dbReference type="EMBL" id="KAL2609394.1"/>
    </source>
</evidence>
<evidence type="ECO:0008006" key="5">
    <source>
        <dbReference type="Google" id="ProtNLM"/>
    </source>
</evidence>
<dbReference type="FunFam" id="3.40.50.2000:FF:000056">
    <property type="entry name" value="Glycosyltransferase"/>
    <property type="match status" value="1"/>
</dbReference>
<dbReference type="EMBL" id="JBHFFA010000008">
    <property type="protein sequence ID" value="KAL2609394.1"/>
    <property type="molecule type" value="Genomic_DNA"/>
</dbReference>
<gene>
    <name evidence="3" type="ORF">R1flu_027967</name>
</gene>
<dbReference type="Pfam" id="PF00201">
    <property type="entry name" value="UDPGT"/>
    <property type="match status" value="1"/>
</dbReference>
<sequence>MKLSIFCGVRSAKTFQHSAQPRRFLSDRCSTASEMEFGSSLPGEQNSPDDAPLSVLNDGIKRVNGTAKEETTRSVADEKGTRGPHILMVFIPSPGHAPMFVQLLYLLRHHRNVKVTVVSGGPVLAEIVKLHERGDFNDLDMHFESLFGPPPLYTKDPKFPVQAALASAQMETEFQGVKNRLIEDKDSVGAPTSLISDHLLWWTKDTAKELGIPWYTLSTAPTWFTLYEFEIVLRRGRDLDLNDLAQKFEKVNVSGIVDGRVDDIPQRFLEFPEFYANLTHYSLRATGLLINSAFEVEGSAGSLATIIQLVDQRKKTDPGTPLEDTKVLPIGPMLQMSGFGELSKLNYEPNEALQWLDTQEPGTVLYVALVSFGDVLKDVIPQLASGLEESGVPFLWIFKGQTIEHLLPEGFRERIQGRGFIETGSTSQASILLHPATGGFLTDCSWIAMLESLCAGVPMITWPLSVEQPMNARFATDIQKVGVLVRDGPTEDYSTTVTKEDVSGAVKRLMVSEDPEVKELKRNTLELKQLLSQTAGEGGSSYVTLRNFITDLLTM</sequence>